<feature type="transmembrane region" description="Helical" evidence="1">
    <location>
        <begin position="105"/>
        <end position="121"/>
    </location>
</feature>
<name>A0AAN3D7I5_BACO1</name>
<keyword evidence="1" id="KW-0472">Membrane</keyword>
<protein>
    <submittedName>
        <fullName evidence="2">Uncharacterized protein</fullName>
    </submittedName>
</protein>
<evidence type="ECO:0000313" key="3">
    <source>
        <dbReference type="Proteomes" id="UP000005475"/>
    </source>
</evidence>
<feature type="transmembrane region" description="Helical" evidence="1">
    <location>
        <begin position="59"/>
        <end position="80"/>
    </location>
</feature>
<feature type="transmembrane region" description="Helical" evidence="1">
    <location>
        <begin position="127"/>
        <end position="149"/>
    </location>
</feature>
<accession>A0AAN3D7I5</accession>
<reference evidence="3" key="2">
    <citation type="submission" date="2007-04" db="EMBL/GenBank/DDBJ databases">
        <title>Draft genome sequence of Bacteroides ovatus (ATCC 8483).</title>
        <authorList>
            <person name="Sudarsanam P."/>
            <person name="Ley R."/>
            <person name="Guruge J."/>
            <person name="Turnbaugh P.J."/>
            <person name="Mahowald M."/>
            <person name="Liep D."/>
            <person name="Gordon J."/>
        </authorList>
    </citation>
    <scope>NUCLEOTIDE SEQUENCE [LARGE SCALE GENOMIC DNA]</scope>
    <source>
        <strain evidence="3">ATCC 8483 / DSM 1896 / JCM 5824 / BCRC 10623 / CCUG 4943 / NCTC 11153</strain>
    </source>
</reference>
<evidence type="ECO:0000256" key="1">
    <source>
        <dbReference type="SAM" id="Phobius"/>
    </source>
</evidence>
<comment type="caution">
    <text evidence="2">The sequence shown here is derived from an EMBL/GenBank/DDBJ whole genome shotgun (WGS) entry which is preliminary data.</text>
</comment>
<keyword evidence="1" id="KW-1133">Transmembrane helix</keyword>
<gene>
    <name evidence="2" type="ORF">BACOVA_03068</name>
</gene>
<dbReference type="AlphaFoldDB" id="A0AAN3D7I5"/>
<reference evidence="2 3" key="1">
    <citation type="submission" date="2007-03" db="EMBL/GenBank/DDBJ databases">
        <authorList>
            <person name="Fulton L."/>
            <person name="Clifton S."/>
            <person name="Fulton B."/>
            <person name="Xu J."/>
            <person name="Minx P."/>
            <person name="Pepin K.H."/>
            <person name="Johnson M."/>
            <person name="Thiruvilangam P."/>
            <person name="Bhonagiri V."/>
            <person name="Nash W.E."/>
            <person name="Mardis E.R."/>
            <person name="Wilson R.K."/>
        </authorList>
    </citation>
    <scope>NUCLEOTIDE SEQUENCE [LARGE SCALE GENOMIC DNA]</scope>
    <source>
        <strain evidence="3">ATCC 8483 / DSM 1896 / JCM 5824 / BCRC 10623 / CCUG 4943 / NCTC 11153</strain>
    </source>
</reference>
<sequence>MGQTNQINRLYRIAELVLFITSYTPLFILIVLKQISENVTYLNWGGINRESINLFIEKFGFSFSLITISIFSLIGCRFLFSNFQKNINNGEIVILTDVRNRNSESIGYIATYIIPFIFQCFNTRYEIFAFTFLMIIIYRIYVNSNLLLINPILSFKYSIFEIEYIEQRGKKRNGLIIIEDKYILEDTMINIYPIGYKLFFAKNRE</sequence>
<evidence type="ECO:0000313" key="2">
    <source>
        <dbReference type="EMBL" id="EDO11166.1"/>
    </source>
</evidence>
<feature type="transmembrane region" description="Helical" evidence="1">
    <location>
        <begin position="12"/>
        <end position="32"/>
    </location>
</feature>
<organism evidence="2 3">
    <name type="scientific">Bacteroides ovatus (strain ATCC 8483 / DSM 1896 / JCM 5824 / BCRC 10623 / CCUG 4943 / NCTC 11153)</name>
    <dbReference type="NCBI Taxonomy" id="411476"/>
    <lineage>
        <taxon>Bacteria</taxon>
        <taxon>Pseudomonadati</taxon>
        <taxon>Bacteroidota</taxon>
        <taxon>Bacteroidia</taxon>
        <taxon>Bacteroidales</taxon>
        <taxon>Bacteroidaceae</taxon>
        <taxon>Bacteroides</taxon>
    </lineage>
</organism>
<proteinExistence type="predicted"/>
<dbReference type="EMBL" id="AAXF02000050">
    <property type="protein sequence ID" value="EDO11166.1"/>
    <property type="molecule type" value="Genomic_DNA"/>
</dbReference>
<dbReference type="Proteomes" id="UP000005475">
    <property type="component" value="Unassembled WGS sequence"/>
</dbReference>
<keyword evidence="1" id="KW-0812">Transmembrane</keyword>